<proteinExistence type="predicted"/>
<gene>
    <name evidence="1" type="ORF">M5D45_16935</name>
</gene>
<organism evidence="1 2">
    <name type="scientific">Cupriavidus campinensis</name>
    <dbReference type="NCBI Taxonomy" id="151783"/>
    <lineage>
        <taxon>Bacteria</taxon>
        <taxon>Pseudomonadati</taxon>
        <taxon>Pseudomonadota</taxon>
        <taxon>Betaproteobacteria</taxon>
        <taxon>Burkholderiales</taxon>
        <taxon>Burkholderiaceae</taxon>
        <taxon>Cupriavidus</taxon>
    </lineage>
</organism>
<dbReference type="InterPro" id="IPR010260">
    <property type="entry name" value="AlpA"/>
</dbReference>
<dbReference type="EMBL" id="CP097330">
    <property type="protein sequence ID" value="URF04137.1"/>
    <property type="molecule type" value="Genomic_DNA"/>
</dbReference>
<reference evidence="1" key="2">
    <citation type="submission" date="2022-05" db="EMBL/GenBank/DDBJ databases">
        <authorList>
            <person name="Kunte H.-J."/>
        </authorList>
    </citation>
    <scope>NUCLEOTIDE SEQUENCE</scope>
    <source>
        <strain evidence="1">G5</strain>
    </source>
</reference>
<dbReference type="PANTHER" id="PTHR36154">
    <property type="entry name" value="DNA-BINDING TRANSCRIPTIONAL ACTIVATOR ALPA"/>
    <property type="match status" value="1"/>
</dbReference>
<sequence length="105" mass="11751">MNHAPLGLSVAQWKAESGDAVSSGNHIDCHCDRLIDIKELIKLTGDSRSGAYEKMNRASDAYDADHPIGVRLGRKSVRYRLSEVLAYIASRPRVRELSRQEREGE</sequence>
<dbReference type="KEGG" id="ccam:M5D45_16935"/>
<evidence type="ECO:0000313" key="2">
    <source>
        <dbReference type="Proteomes" id="UP001056132"/>
    </source>
</evidence>
<accession>A0AAE9L0P8</accession>
<evidence type="ECO:0000313" key="1">
    <source>
        <dbReference type="EMBL" id="URF04137.1"/>
    </source>
</evidence>
<dbReference type="RefSeq" id="WP_250024912.1">
    <property type="nucleotide sequence ID" value="NZ_CP097330.1"/>
</dbReference>
<dbReference type="PANTHER" id="PTHR36154:SF1">
    <property type="entry name" value="DNA-BINDING TRANSCRIPTIONAL ACTIVATOR ALPA"/>
    <property type="match status" value="1"/>
</dbReference>
<dbReference type="InterPro" id="IPR052931">
    <property type="entry name" value="Prophage_regulatory_activator"/>
</dbReference>
<reference evidence="1" key="1">
    <citation type="journal article" date="2022" name="Microbiol. Resour. Announc.">
        <title>Genome Sequence of Cupriavidus campinensis Strain G5, a Member of a Bacterial Consortium Capable of Polyethylene Degradation.</title>
        <authorList>
            <person name="Schneider B."/>
            <person name="Pfeiffer F."/>
            <person name="Dyall-Smith M."/>
            <person name="Kunte H.J."/>
        </authorList>
    </citation>
    <scope>NUCLEOTIDE SEQUENCE</scope>
    <source>
        <strain evidence="1">G5</strain>
    </source>
</reference>
<name>A0AAE9L0P8_9BURK</name>
<dbReference type="Proteomes" id="UP001056132">
    <property type="component" value="Chromosome 1"/>
</dbReference>
<dbReference type="AlphaFoldDB" id="A0AAE9L0P8"/>
<dbReference type="Pfam" id="PF05930">
    <property type="entry name" value="Phage_AlpA"/>
    <property type="match status" value="1"/>
</dbReference>
<protein>
    <submittedName>
        <fullName evidence="1">AlpA family phage regulatory protein</fullName>
    </submittedName>
</protein>